<keyword evidence="1" id="KW-0472">Membrane</keyword>
<sequence>MLFNWIFSMVIRLTLIILKYHISNILMKKNSDRNALTLKCVLGVFEPTTSLKVNFNKSTMVSFNLDATLTTEVADLLNCQYLGIRVGGNTSSSTWKPLIDKMTSKLLTWKRKYIPFCCPITLLNSILSCLPMYLLSLCEAYKNVNLGVRDLELYNIALLGKWKWRLLVEREALWNKEVFNKLGNGRNTFFWFERWVGEIRLFELFNRLFLTSVNKEAKVKEMRAWKNGVWKWNLN</sequence>
<keyword evidence="3" id="KW-1185">Reference proteome</keyword>
<evidence type="ECO:0000313" key="2">
    <source>
        <dbReference type="EMBL" id="RDY06942.1"/>
    </source>
</evidence>
<dbReference type="PANTHER" id="PTHR33116:SF78">
    <property type="entry name" value="OS12G0587133 PROTEIN"/>
    <property type="match status" value="1"/>
</dbReference>
<gene>
    <name evidence="2" type="ORF">CR513_09015</name>
</gene>
<keyword evidence="1" id="KW-0812">Transmembrane</keyword>
<reference evidence="2" key="1">
    <citation type="submission" date="2018-05" db="EMBL/GenBank/DDBJ databases">
        <title>Draft genome of Mucuna pruriens seed.</title>
        <authorList>
            <person name="Nnadi N.E."/>
            <person name="Vos R."/>
            <person name="Hasami M.H."/>
            <person name="Devisetty U.K."/>
            <person name="Aguiy J.C."/>
        </authorList>
    </citation>
    <scope>NUCLEOTIDE SEQUENCE [LARGE SCALE GENOMIC DNA]</scope>
    <source>
        <strain evidence="2">JCA_2017</strain>
    </source>
</reference>
<proteinExistence type="predicted"/>
<keyword evidence="1" id="KW-1133">Transmembrane helix</keyword>
<protein>
    <submittedName>
        <fullName evidence="2">Uncharacterized protein</fullName>
    </submittedName>
</protein>
<dbReference type="OrthoDB" id="1937528at2759"/>
<evidence type="ECO:0000313" key="3">
    <source>
        <dbReference type="Proteomes" id="UP000257109"/>
    </source>
</evidence>
<dbReference type="STRING" id="157652.A0A371HVZ3"/>
<comment type="caution">
    <text evidence="2">The sequence shown here is derived from an EMBL/GenBank/DDBJ whole genome shotgun (WGS) entry which is preliminary data.</text>
</comment>
<dbReference type="Proteomes" id="UP000257109">
    <property type="component" value="Unassembled WGS sequence"/>
</dbReference>
<dbReference type="EMBL" id="QJKJ01001577">
    <property type="protein sequence ID" value="RDY06942.1"/>
    <property type="molecule type" value="Genomic_DNA"/>
</dbReference>
<name>A0A371HVZ3_MUCPR</name>
<evidence type="ECO:0000256" key="1">
    <source>
        <dbReference type="SAM" id="Phobius"/>
    </source>
</evidence>
<feature type="transmembrane region" description="Helical" evidence="1">
    <location>
        <begin position="113"/>
        <end position="135"/>
    </location>
</feature>
<feature type="non-terminal residue" evidence="2">
    <location>
        <position position="1"/>
    </location>
</feature>
<feature type="transmembrane region" description="Helical" evidence="1">
    <location>
        <begin position="6"/>
        <end position="27"/>
    </location>
</feature>
<dbReference type="PANTHER" id="PTHR33116">
    <property type="entry name" value="REVERSE TRANSCRIPTASE ZINC-BINDING DOMAIN-CONTAINING PROTEIN-RELATED-RELATED"/>
    <property type="match status" value="1"/>
</dbReference>
<organism evidence="2 3">
    <name type="scientific">Mucuna pruriens</name>
    <name type="common">Velvet bean</name>
    <name type="synonym">Dolichos pruriens</name>
    <dbReference type="NCBI Taxonomy" id="157652"/>
    <lineage>
        <taxon>Eukaryota</taxon>
        <taxon>Viridiplantae</taxon>
        <taxon>Streptophyta</taxon>
        <taxon>Embryophyta</taxon>
        <taxon>Tracheophyta</taxon>
        <taxon>Spermatophyta</taxon>
        <taxon>Magnoliopsida</taxon>
        <taxon>eudicotyledons</taxon>
        <taxon>Gunneridae</taxon>
        <taxon>Pentapetalae</taxon>
        <taxon>rosids</taxon>
        <taxon>fabids</taxon>
        <taxon>Fabales</taxon>
        <taxon>Fabaceae</taxon>
        <taxon>Papilionoideae</taxon>
        <taxon>50 kb inversion clade</taxon>
        <taxon>NPAAA clade</taxon>
        <taxon>indigoferoid/millettioid clade</taxon>
        <taxon>Phaseoleae</taxon>
        <taxon>Mucuna</taxon>
    </lineage>
</organism>
<accession>A0A371HVZ3</accession>
<dbReference type="AlphaFoldDB" id="A0A371HVZ3"/>